<organism evidence="1 2">
    <name type="scientific">Microlunatus elymi</name>
    <dbReference type="NCBI Taxonomy" id="2596828"/>
    <lineage>
        <taxon>Bacteria</taxon>
        <taxon>Bacillati</taxon>
        <taxon>Actinomycetota</taxon>
        <taxon>Actinomycetes</taxon>
        <taxon>Propionibacteriales</taxon>
        <taxon>Propionibacteriaceae</taxon>
        <taxon>Microlunatus</taxon>
    </lineage>
</organism>
<gene>
    <name evidence="1" type="ORF">FOE78_09110</name>
</gene>
<dbReference type="Proteomes" id="UP000319263">
    <property type="component" value="Chromosome"/>
</dbReference>
<dbReference type="EMBL" id="CP041692">
    <property type="protein sequence ID" value="QDP96036.1"/>
    <property type="molecule type" value="Genomic_DNA"/>
</dbReference>
<dbReference type="OrthoDB" id="8419617at2"/>
<name>A0A516PXZ3_9ACTN</name>
<dbReference type="KEGG" id="mik:FOE78_09110"/>
<dbReference type="RefSeq" id="WP_143986002.1">
    <property type="nucleotide sequence ID" value="NZ_CP041692.1"/>
</dbReference>
<accession>A0A516PXZ3</accession>
<dbReference type="Gene3D" id="3.40.50.300">
    <property type="entry name" value="P-loop containing nucleotide triphosphate hydrolases"/>
    <property type="match status" value="1"/>
</dbReference>
<dbReference type="AlphaFoldDB" id="A0A516PXZ3"/>
<sequence length="161" mass="17266">MINYVLGAPGAGKSLIVPRLRRLMPGRVVLDWDALMGPAGELAGAPIPQTPQTWEPYGRLIRAIADVILPADLVLLGVCTPGELADWPDGPWLLLDCADDVRRQRLTARNEPDDIEEVLSDAADYRNLGLPAVDTTQLSPDEVARAVAAKIIESSAAVPPD</sequence>
<evidence type="ECO:0000313" key="1">
    <source>
        <dbReference type="EMBL" id="QDP96036.1"/>
    </source>
</evidence>
<dbReference type="SUPFAM" id="SSF52540">
    <property type="entry name" value="P-loop containing nucleoside triphosphate hydrolases"/>
    <property type="match status" value="1"/>
</dbReference>
<protein>
    <recommendedName>
        <fullName evidence="3">AAA domain-containing protein</fullName>
    </recommendedName>
</protein>
<evidence type="ECO:0008006" key="3">
    <source>
        <dbReference type="Google" id="ProtNLM"/>
    </source>
</evidence>
<evidence type="ECO:0000313" key="2">
    <source>
        <dbReference type="Proteomes" id="UP000319263"/>
    </source>
</evidence>
<reference evidence="1 2" key="1">
    <citation type="submission" date="2019-07" db="EMBL/GenBank/DDBJ databases">
        <title>Microlunatus dokdonensis sp. nov. isolated from the rhizospheric soil of the wild plant Elymus tsukushiensis.</title>
        <authorList>
            <person name="Ghim S.-Y."/>
            <person name="Hwang Y.-J."/>
            <person name="Son J.-S."/>
            <person name="Shin J.-H."/>
        </authorList>
    </citation>
    <scope>NUCLEOTIDE SEQUENCE [LARGE SCALE GENOMIC DNA]</scope>
    <source>
        <strain evidence="1 2">KUDC0627</strain>
    </source>
</reference>
<keyword evidence="2" id="KW-1185">Reference proteome</keyword>
<dbReference type="InterPro" id="IPR027417">
    <property type="entry name" value="P-loop_NTPase"/>
</dbReference>
<proteinExistence type="predicted"/>